<dbReference type="PANTHER" id="PTHR43532">
    <property type="entry name" value="GLUCOSE-1-PHOSPHATE THYMIDYLYLTRANSFERASE"/>
    <property type="match status" value="1"/>
</dbReference>
<gene>
    <name evidence="10" type="primary">rmlA2</name>
    <name evidence="10" type="ORF">TRL7639_03895</name>
</gene>
<comment type="similarity">
    <text evidence="2">Belongs to the glucose-1-phosphate thymidylyltransferase family.</text>
</comment>
<dbReference type="GO" id="GO:0046872">
    <property type="term" value="F:metal ion binding"/>
    <property type="evidence" value="ECO:0007669"/>
    <property type="project" value="UniProtKB-KW"/>
</dbReference>
<evidence type="ECO:0000256" key="2">
    <source>
        <dbReference type="ARBA" id="ARBA00010480"/>
    </source>
</evidence>
<evidence type="ECO:0000256" key="1">
    <source>
        <dbReference type="ARBA" id="ARBA00001946"/>
    </source>
</evidence>
<keyword evidence="4 10" id="KW-0808">Transferase</keyword>
<dbReference type="EC" id="2.7.7.24" evidence="3"/>
<evidence type="ECO:0000256" key="5">
    <source>
        <dbReference type="ARBA" id="ARBA00022695"/>
    </source>
</evidence>
<evidence type="ECO:0000256" key="3">
    <source>
        <dbReference type="ARBA" id="ARBA00012461"/>
    </source>
</evidence>
<organism evidence="10 11">
    <name type="scientific">Falsiruegeria litorea R37</name>
    <dbReference type="NCBI Taxonomy" id="1200284"/>
    <lineage>
        <taxon>Bacteria</taxon>
        <taxon>Pseudomonadati</taxon>
        <taxon>Pseudomonadota</taxon>
        <taxon>Alphaproteobacteria</taxon>
        <taxon>Rhodobacterales</taxon>
        <taxon>Roseobacteraceae</taxon>
        <taxon>Falsiruegeria</taxon>
    </lineage>
</organism>
<dbReference type="GO" id="GO:0008879">
    <property type="term" value="F:glucose-1-phosphate thymidylyltransferase activity"/>
    <property type="evidence" value="ECO:0007669"/>
    <property type="project" value="UniProtKB-EC"/>
</dbReference>
<dbReference type="InterPro" id="IPR005907">
    <property type="entry name" value="G1P_thy_trans_s"/>
</dbReference>
<proteinExistence type="inferred from homology"/>
<evidence type="ECO:0000313" key="10">
    <source>
        <dbReference type="EMBL" id="SLN67554.1"/>
    </source>
</evidence>
<protein>
    <recommendedName>
        <fullName evidence="3">glucose-1-phosphate thymidylyltransferase</fullName>
        <ecNumber evidence="3">2.7.7.24</ecNumber>
    </recommendedName>
</protein>
<accession>A0A1Y5TT95</accession>
<dbReference type="AlphaFoldDB" id="A0A1Y5TT95"/>
<evidence type="ECO:0000256" key="8">
    <source>
        <dbReference type="ARBA" id="ARBA00049336"/>
    </source>
</evidence>
<dbReference type="InterPro" id="IPR029044">
    <property type="entry name" value="Nucleotide-diphossugar_trans"/>
</dbReference>
<evidence type="ECO:0000256" key="4">
    <source>
        <dbReference type="ARBA" id="ARBA00022679"/>
    </source>
</evidence>
<feature type="domain" description="Nucleotidyl transferase" evidence="9">
    <location>
        <begin position="4"/>
        <end position="239"/>
    </location>
</feature>
<keyword evidence="11" id="KW-1185">Reference proteome</keyword>
<dbReference type="InterPro" id="IPR005835">
    <property type="entry name" value="NTP_transferase_dom"/>
</dbReference>
<dbReference type="SUPFAM" id="SSF53448">
    <property type="entry name" value="Nucleotide-diphospho-sugar transferases"/>
    <property type="match status" value="1"/>
</dbReference>
<reference evidence="10 11" key="1">
    <citation type="submission" date="2017-03" db="EMBL/GenBank/DDBJ databases">
        <authorList>
            <person name="Afonso C.L."/>
            <person name="Miller P.J."/>
            <person name="Scott M.A."/>
            <person name="Spackman E."/>
            <person name="Goraichik I."/>
            <person name="Dimitrov K.M."/>
            <person name="Suarez D.L."/>
            <person name="Swayne D.E."/>
        </authorList>
    </citation>
    <scope>NUCLEOTIDE SEQUENCE [LARGE SCALE GENOMIC DNA]</scope>
    <source>
        <strain evidence="10 11">CECT 7639</strain>
    </source>
</reference>
<dbReference type="EMBL" id="FWFO01000004">
    <property type="protein sequence ID" value="SLN67554.1"/>
    <property type="molecule type" value="Genomic_DNA"/>
</dbReference>
<evidence type="ECO:0000256" key="7">
    <source>
        <dbReference type="ARBA" id="ARBA00022842"/>
    </source>
</evidence>
<evidence type="ECO:0000313" key="11">
    <source>
        <dbReference type="Proteomes" id="UP000193077"/>
    </source>
</evidence>
<name>A0A1Y5TT95_9RHOB</name>
<keyword evidence="7" id="KW-0460">Magnesium</keyword>
<comment type="cofactor">
    <cofactor evidence="1">
        <name>Mg(2+)</name>
        <dbReference type="ChEBI" id="CHEBI:18420"/>
    </cofactor>
</comment>
<sequence length="296" mass="32019">MTHKGIILAGGNGTRLRPLTTGISKPLLPVYDKPMIYYPISVLMMAGIRDIAIITSPQDQPIFQRFLGDGRQWGVSFTWIVQPSADGIAQAYTLAEGFLDGAPSVLVLGDNLFFGPDLAERLQAALRENRGGTIFAYQVEDPKRYGVVACEGDTVTGIVEKPEVPPSNFAITGLYILDGTAPERARRVEPSNRGELEIVSLLESYLTQGELSVERLGQGYAWFDAGTHQALLEASCAVQQLQQNGQVQGSPDQVALRNGWTSQRAFLRSVEELAKTETGAMLSRLIPGPKASVAAS</sequence>
<dbReference type="Gene3D" id="3.90.550.10">
    <property type="entry name" value="Spore Coat Polysaccharide Biosynthesis Protein SpsA, Chain A"/>
    <property type="match status" value="1"/>
</dbReference>
<evidence type="ECO:0000256" key="6">
    <source>
        <dbReference type="ARBA" id="ARBA00022723"/>
    </source>
</evidence>
<dbReference type="PANTHER" id="PTHR43532:SF1">
    <property type="entry name" value="GLUCOSE-1-PHOSPHATE THYMIDYLYLTRANSFERASE 1"/>
    <property type="match status" value="1"/>
</dbReference>
<dbReference type="Pfam" id="PF00483">
    <property type="entry name" value="NTP_transferase"/>
    <property type="match status" value="1"/>
</dbReference>
<keyword evidence="5 10" id="KW-0548">Nucleotidyltransferase</keyword>
<comment type="catalytic activity">
    <reaction evidence="8">
        <text>dTTP + alpha-D-glucose 1-phosphate + H(+) = dTDP-alpha-D-glucose + diphosphate</text>
        <dbReference type="Rhea" id="RHEA:15225"/>
        <dbReference type="ChEBI" id="CHEBI:15378"/>
        <dbReference type="ChEBI" id="CHEBI:33019"/>
        <dbReference type="ChEBI" id="CHEBI:37568"/>
        <dbReference type="ChEBI" id="CHEBI:57477"/>
        <dbReference type="ChEBI" id="CHEBI:58601"/>
        <dbReference type="EC" id="2.7.7.24"/>
    </reaction>
</comment>
<dbReference type="Proteomes" id="UP000193077">
    <property type="component" value="Unassembled WGS sequence"/>
</dbReference>
<evidence type="ECO:0000259" key="9">
    <source>
        <dbReference type="Pfam" id="PF00483"/>
    </source>
</evidence>
<dbReference type="RefSeq" id="WP_085797521.1">
    <property type="nucleotide sequence ID" value="NZ_FWFO01000004.1"/>
</dbReference>
<dbReference type="OrthoDB" id="9801810at2"/>
<keyword evidence="6" id="KW-0479">Metal-binding</keyword>